<dbReference type="AlphaFoldDB" id="A0A5J4Q585"/>
<accession>A0A5J4Q585</accession>
<dbReference type="PANTHER" id="PTHR31987">
    <property type="entry name" value="GLUTAMINASE A-RELATED"/>
    <property type="match status" value="1"/>
</dbReference>
<gene>
    <name evidence="3" type="ORF">EZS27_033444</name>
</gene>
<reference evidence="3" key="1">
    <citation type="submission" date="2019-03" db="EMBL/GenBank/DDBJ databases">
        <title>Single cell metagenomics reveals metabolic interactions within the superorganism composed of flagellate Streblomastix strix and complex community of Bacteroidetes bacteria on its surface.</title>
        <authorList>
            <person name="Treitli S.C."/>
            <person name="Kolisko M."/>
            <person name="Husnik F."/>
            <person name="Keeling P."/>
            <person name="Hampl V."/>
        </authorList>
    </citation>
    <scope>NUCLEOTIDE SEQUENCE</scope>
    <source>
        <strain evidence="3">STM</strain>
    </source>
</reference>
<dbReference type="InterPro" id="IPR008979">
    <property type="entry name" value="Galactose-bd-like_sf"/>
</dbReference>
<name>A0A5J4Q585_9ZZZZ</name>
<evidence type="ECO:0008006" key="4">
    <source>
        <dbReference type="Google" id="ProtNLM"/>
    </source>
</evidence>
<evidence type="ECO:0000259" key="2">
    <source>
        <dbReference type="Pfam" id="PF17168"/>
    </source>
</evidence>
<feature type="domain" description="DUF4964" evidence="1">
    <location>
        <begin position="21"/>
        <end position="100"/>
    </location>
</feature>
<dbReference type="InterPro" id="IPR033433">
    <property type="entry name" value="GtaA_N"/>
</dbReference>
<dbReference type="Pfam" id="PF16334">
    <property type="entry name" value="DUF4964"/>
    <property type="match status" value="1"/>
</dbReference>
<dbReference type="InterPro" id="IPR032515">
    <property type="entry name" value="DUF4964"/>
</dbReference>
<dbReference type="Pfam" id="PF17168">
    <property type="entry name" value="DUF5127"/>
    <property type="match status" value="1"/>
</dbReference>
<feature type="domain" description="Glutaminase A N-terminal" evidence="2">
    <location>
        <begin position="262"/>
        <end position="397"/>
    </location>
</feature>
<sequence>MKARIYSLLSIILSAGLFAGCGNNSDALFKPVRESVLRAPAYPLVTIDPYTSAWSFTDKLNEDVVRHWTGKPYPLTGALRVDGKTYRFMGVEDQPLNVLLKTANLEKWDAVYTEQKPKGDWTACDYTDSSWKRGKAAFGTPDMGNLSTEWTSPDIWVRRTFELSDDYSAATVFLEYSHDDIFELFINGIQVVKTGYVWKNNVLHELSAEVKATLKSGKNIIAAHCHNRTGGGYVDFGLLERAHTTPALGTPAVQKSVRITPTQTYYTFECDNVELNLIFTSPLLMDDLDLMSTPINYISYQVKSLDRKAHDVQIYMDAGTQWATNVSGQETETTLYNGEDKLIYAKTGTREQPILLKKGDDIRIDWGYLYLAAIRKENTGIGTGKYYDMKKLFADEGM</sequence>
<dbReference type="InterPro" id="IPR052743">
    <property type="entry name" value="Glutaminase_GtaA"/>
</dbReference>
<evidence type="ECO:0000313" key="3">
    <source>
        <dbReference type="EMBL" id="KAA6316218.1"/>
    </source>
</evidence>
<dbReference type="PROSITE" id="PS51257">
    <property type="entry name" value="PROKAR_LIPOPROTEIN"/>
    <property type="match status" value="1"/>
</dbReference>
<dbReference type="EMBL" id="SNRY01004962">
    <property type="protein sequence ID" value="KAA6316218.1"/>
    <property type="molecule type" value="Genomic_DNA"/>
</dbReference>
<feature type="non-terminal residue" evidence="3">
    <location>
        <position position="398"/>
    </location>
</feature>
<dbReference type="SUPFAM" id="SSF49785">
    <property type="entry name" value="Galactose-binding domain-like"/>
    <property type="match status" value="1"/>
</dbReference>
<dbReference type="PANTHER" id="PTHR31987:SF1">
    <property type="entry name" value="GLUTAMINASE A"/>
    <property type="match status" value="1"/>
</dbReference>
<dbReference type="Gene3D" id="2.60.120.260">
    <property type="entry name" value="Galactose-binding domain-like"/>
    <property type="match status" value="1"/>
</dbReference>
<organism evidence="3">
    <name type="scientific">termite gut metagenome</name>
    <dbReference type="NCBI Taxonomy" id="433724"/>
    <lineage>
        <taxon>unclassified sequences</taxon>
        <taxon>metagenomes</taxon>
        <taxon>organismal metagenomes</taxon>
    </lineage>
</organism>
<evidence type="ECO:0000259" key="1">
    <source>
        <dbReference type="Pfam" id="PF16334"/>
    </source>
</evidence>
<comment type="caution">
    <text evidence="3">The sequence shown here is derived from an EMBL/GenBank/DDBJ whole genome shotgun (WGS) entry which is preliminary data.</text>
</comment>
<protein>
    <recommendedName>
        <fullName evidence="4">DUF4964 domain-containing protein</fullName>
    </recommendedName>
</protein>
<proteinExistence type="predicted"/>